<dbReference type="EMBL" id="CAAE01009758">
    <property type="protein sequence ID" value="CAF92274.1"/>
    <property type="molecule type" value="Genomic_DNA"/>
</dbReference>
<gene>
    <name evidence="1" type="ORF">GSTENG00007415001</name>
</gene>
<dbReference type="AlphaFoldDB" id="Q4T4A8"/>
<name>Q4T4A8_TETNG</name>
<evidence type="ECO:0000313" key="1">
    <source>
        <dbReference type="EMBL" id="CAF92274.1"/>
    </source>
</evidence>
<dbReference type="KEGG" id="tng:GSTEN00007415G001"/>
<feature type="non-terminal residue" evidence="1">
    <location>
        <position position="1"/>
    </location>
</feature>
<protein>
    <submittedName>
        <fullName evidence="1">(spotted green pufferfish) hypothetical protein</fullName>
    </submittedName>
</protein>
<reference evidence="1" key="2">
    <citation type="submission" date="2004-02" db="EMBL/GenBank/DDBJ databases">
        <authorList>
            <consortium name="Genoscope"/>
            <consortium name="Whitehead Institute Centre for Genome Research"/>
        </authorList>
    </citation>
    <scope>NUCLEOTIDE SEQUENCE</scope>
</reference>
<accession>Q4T4A8</accession>
<reference evidence="1" key="1">
    <citation type="journal article" date="2004" name="Nature">
        <title>Genome duplication in the teleost fish Tetraodon nigroviridis reveals the early vertebrate proto-karyotype.</title>
        <authorList>
            <person name="Jaillon O."/>
            <person name="Aury J.-M."/>
            <person name="Brunet F."/>
            <person name="Petit J.-L."/>
            <person name="Stange-Thomann N."/>
            <person name="Mauceli E."/>
            <person name="Bouneau L."/>
            <person name="Fischer C."/>
            <person name="Ozouf-Costaz C."/>
            <person name="Bernot A."/>
            <person name="Nicaud S."/>
            <person name="Jaffe D."/>
            <person name="Fisher S."/>
            <person name="Lutfalla G."/>
            <person name="Dossat C."/>
            <person name="Segurens B."/>
            <person name="Dasilva C."/>
            <person name="Salanoubat M."/>
            <person name="Levy M."/>
            <person name="Boudet N."/>
            <person name="Castellano S."/>
            <person name="Anthouard V."/>
            <person name="Jubin C."/>
            <person name="Castelli V."/>
            <person name="Katinka M."/>
            <person name="Vacherie B."/>
            <person name="Biemont C."/>
            <person name="Skalli Z."/>
            <person name="Cattolico L."/>
            <person name="Poulain J."/>
            <person name="De Berardinis V."/>
            <person name="Cruaud C."/>
            <person name="Duprat S."/>
            <person name="Brottier P."/>
            <person name="Coutanceau J.-P."/>
            <person name="Gouzy J."/>
            <person name="Parra G."/>
            <person name="Lardier G."/>
            <person name="Chapple C."/>
            <person name="McKernan K.J."/>
            <person name="McEwan P."/>
            <person name="Bosak S."/>
            <person name="Kellis M."/>
            <person name="Volff J.-N."/>
            <person name="Guigo R."/>
            <person name="Zody M.C."/>
            <person name="Mesirov J."/>
            <person name="Lindblad-Toh K."/>
            <person name="Birren B."/>
            <person name="Nusbaum C."/>
            <person name="Kahn D."/>
            <person name="Robinson-Rechavi M."/>
            <person name="Laudet V."/>
            <person name="Schachter V."/>
            <person name="Quetier F."/>
            <person name="Saurin W."/>
            <person name="Scarpelli C."/>
            <person name="Wincker P."/>
            <person name="Lander E.S."/>
            <person name="Weissenbach J."/>
            <person name="Roest Crollius H."/>
        </authorList>
    </citation>
    <scope>NUCLEOTIDE SEQUENCE [LARGE SCALE GENOMIC DNA]</scope>
</reference>
<organism evidence="1">
    <name type="scientific">Tetraodon nigroviridis</name>
    <name type="common">Spotted green pufferfish</name>
    <name type="synonym">Chelonodon nigroviridis</name>
    <dbReference type="NCBI Taxonomy" id="99883"/>
    <lineage>
        <taxon>Eukaryota</taxon>
        <taxon>Metazoa</taxon>
        <taxon>Chordata</taxon>
        <taxon>Craniata</taxon>
        <taxon>Vertebrata</taxon>
        <taxon>Euteleostomi</taxon>
        <taxon>Actinopterygii</taxon>
        <taxon>Neopterygii</taxon>
        <taxon>Teleostei</taxon>
        <taxon>Neoteleostei</taxon>
        <taxon>Acanthomorphata</taxon>
        <taxon>Eupercaria</taxon>
        <taxon>Tetraodontiformes</taxon>
        <taxon>Tetradontoidea</taxon>
        <taxon>Tetraodontidae</taxon>
        <taxon>Tetraodon</taxon>
    </lineage>
</organism>
<sequence>SFEGHPGAQWVDVMSANEPIDNLSIG</sequence>
<comment type="caution">
    <text evidence="1">The sequence shown here is derived from an EMBL/GenBank/DDBJ whole genome shotgun (WGS) entry which is preliminary data.</text>
</comment>
<proteinExistence type="predicted"/>